<dbReference type="AlphaFoldDB" id="A0A0R2NRH6"/>
<evidence type="ECO:0000313" key="1">
    <source>
        <dbReference type="EMBL" id="KRO28278.1"/>
    </source>
</evidence>
<organism evidence="1 2">
    <name type="scientific">Lactiplantibacillus fabifermentans DSM 21115</name>
    <dbReference type="NCBI Taxonomy" id="1413187"/>
    <lineage>
        <taxon>Bacteria</taxon>
        <taxon>Bacillati</taxon>
        <taxon>Bacillota</taxon>
        <taxon>Bacilli</taxon>
        <taxon>Lactobacillales</taxon>
        <taxon>Lactobacillaceae</taxon>
        <taxon>Lactiplantibacillus</taxon>
    </lineage>
</organism>
<dbReference type="EMBL" id="AYGX02000047">
    <property type="protein sequence ID" value="KRO28278.1"/>
    <property type="molecule type" value="Genomic_DNA"/>
</dbReference>
<reference evidence="1 2" key="1">
    <citation type="journal article" date="2015" name="Genome Announc.">
        <title>Expanding the biotechnology potential of lactobacilli through comparative genomics of 213 strains and associated genera.</title>
        <authorList>
            <person name="Sun Z."/>
            <person name="Harris H.M."/>
            <person name="McCann A."/>
            <person name="Guo C."/>
            <person name="Argimon S."/>
            <person name="Zhang W."/>
            <person name="Yang X."/>
            <person name="Jeffery I.B."/>
            <person name="Cooney J.C."/>
            <person name="Kagawa T.F."/>
            <person name="Liu W."/>
            <person name="Song Y."/>
            <person name="Salvetti E."/>
            <person name="Wrobel A."/>
            <person name="Rasinkangas P."/>
            <person name="Parkhill J."/>
            <person name="Rea M.C."/>
            <person name="O'Sullivan O."/>
            <person name="Ritari J."/>
            <person name="Douillard F.P."/>
            <person name="Paul Ross R."/>
            <person name="Yang R."/>
            <person name="Briner A.E."/>
            <person name="Felis G.E."/>
            <person name="de Vos W.M."/>
            <person name="Barrangou R."/>
            <person name="Klaenhammer T.R."/>
            <person name="Caufield P.W."/>
            <person name="Cui Y."/>
            <person name="Zhang H."/>
            <person name="O'Toole P.W."/>
        </authorList>
    </citation>
    <scope>NUCLEOTIDE SEQUENCE [LARGE SCALE GENOMIC DNA]</scope>
    <source>
        <strain evidence="1 2">DSM 21115</strain>
    </source>
</reference>
<dbReference type="Proteomes" id="UP000050920">
    <property type="component" value="Unassembled WGS sequence"/>
</dbReference>
<proteinExistence type="predicted"/>
<protein>
    <submittedName>
        <fullName evidence="1">Uncharacterized protein</fullName>
    </submittedName>
</protein>
<dbReference type="RefSeq" id="WP_024625796.1">
    <property type="nucleotide sequence ID" value="NZ_AYGX02000047.1"/>
</dbReference>
<accession>A0A0R2NRH6</accession>
<gene>
    <name evidence="1" type="ORF">DY78_GL002515</name>
</gene>
<keyword evidence="2" id="KW-1185">Reference proteome</keyword>
<evidence type="ECO:0000313" key="2">
    <source>
        <dbReference type="Proteomes" id="UP000050920"/>
    </source>
</evidence>
<comment type="caution">
    <text evidence="1">The sequence shown here is derived from an EMBL/GenBank/DDBJ whole genome shotgun (WGS) entry which is preliminary data.</text>
</comment>
<name>A0A0R2NRH6_9LACO</name>
<sequence>MQNLIPGDMLEVNQKLRWELDAGMSADESSVINDAVLAGAQYFVDEALEGSYWTVKWDAQHQNIDIYGTTGAVVGAIKPKGTTLEADFRQDSQGLFIRIEKEVAVVVRDN</sequence>